<dbReference type="CDD" id="cd12885">
    <property type="entry name" value="SPRY_RanBP_like"/>
    <property type="match status" value="1"/>
</dbReference>
<evidence type="ECO:0000313" key="3">
    <source>
        <dbReference type="Proteomes" id="UP001054902"/>
    </source>
</evidence>
<accession>A0AAD3CID6</accession>
<organism evidence="2 3">
    <name type="scientific">Chaetoceros tenuissimus</name>
    <dbReference type="NCBI Taxonomy" id="426638"/>
    <lineage>
        <taxon>Eukaryota</taxon>
        <taxon>Sar</taxon>
        <taxon>Stramenopiles</taxon>
        <taxon>Ochrophyta</taxon>
        <taxon>Bacillariophyta</taxon>
        <taxon>Coscinodiscophyceae</taxon>
        <taxon>Chaetocerotophycidae</taxon>
        <taxon>Chaetocerotales</taxon>
        <taxon>Chaetocerotaceae</taxon>
        <taxon>Chaetoceros</taxon>
    </lineage>
</organism>
<sequence length="663" mass="75525">MKRVSSRPRLFSGDHFDATAQEHSEEEAMMIYGHGTSPTSLQPMEDDDYMSCMSNLKSARESQLSLKSYTCHEDLDEEEASLEDLKMCSSRSSVSPNHKCDIPRIVSPQVPSISDVPNVSMLQLDVGSKKRLRAPSHDDVKRGSLLQEMNQDILIHILQYLSLNELKAVSVTDQYFYNLLTLRNIKGEEVKGVENILFYQNMKQTWNLLDNFQMKDVVFVQHARVKSEFMPDRNQGINFLSTLSNAVQPPTCIDEAYLSQKTRTRQRRFRGFAGHMGIPLHDDEEEDGEEETIPMFQNFRYKHQGQNVEVVQFVQPIGHGDRSLVSNLPFPRPIFDEEEERLITRNPFSIPKRQQVAAVDNGAMNNPQMAPMNIAAGLPAFPILMEEPQLRSPFAFTTRRLNRETRVNRTNSDPLEQEGRPNIFERIRGCTSIRATAISRAEAMVLKSKRSTKPQPFVAPYVARIQNGIHHMDLTPRYMAYFEITILPRDISQEPQVEELRNTGNGPLDDRQRLHMERLIRTNQNECCVAVGLSTDYFGYSTRMPGWDPYSYGYHSDDGGIFHSRGAMLRVYGPTYNVGDTVGCGVNYENGGIFYTLNGNFLGYAWMNERKVMDRTLDLYPTVGVDSNDPIACNFGNERPFMFNFAGFVQSNGDLPIAEVDLV</sequence>
<proteinExistence type="predicted"/>
<dbReference type="EMBL" id="BLLK01000022">
    <property type="protein sequence ID" value="GFH46421.1"/>
    <property type="molecule type" value="Genomic_DNA"/>
</dbReference>
<dbReference type="SUPFAM" id="SSF49899">
    <property type="entry name" value="Concanavalin A-like lectins/glucanases"/>
    <property type="match status" value="1"/>
</dbReference>
<dbReference type="AlphaFoldDB" id="A0AAD3CID6"/>
<protein>
    <recommendedName>
        <fullName evidence="1">B30.2/SPRY domain-containing protein</fullName>
    </recommendedName>
</protein>
<dbReference type="Gene3D" id="2.60.120.920">
    <property type="match status" value="1"/>
</dbReference>
<comment type="caution">
    <text evidence="2">The sequence shown here is derived from an EMBL/GenBank/DDBJ whole genome shotgun (WGS) entry which is preliminary data.</text>
</comment>
<dbReference type="Proteomes" id="UP001054902">
    <property type="component" value="Unassembled WGS sequence"/>
</dbReference>
<dbReference type="Pfam" id="PF00622">
    <property type="entry name" value="SPRY"/>
    <property type="match status" value="1"/>
</dbReference>
<dbReference type="InterPro" id="IPR043136">
    <property type="entry name" value="B30.2/SPRY_sf"/>
</dbReference>
<dbReference type="PANTHER" id="PTHR12864">
    <property type="entry name" value="RAN BINDING PROTEIN 9-RELATED"/>
    <property type="match status" value="1"/>
</dbReference>
<keyword evidence="3" id="KW-1185">Reference proteome</keyword>
<evidence type="ECO:0000259" key="1">
    <source>
        <dbReference type="PROSITE" id="PS50188"/>
    </source>
</evidence>
<dbReference type="PROSITE" id="PS50188">
    <property type="entry name" value="B302_SPRY"/>
    <property type="match status" value="1"/>
</dbReference>
<name>A0AAD3CID6_9STRA</name>
<dbReference type="InterPro" id="IPR003877">
    <property type="entry name" value="SPRY_dom"/>
</dbReference>
<dbReference type="InterPro" id="IPR050618">
    <property type="entry name" value="Ubq-SigPath_Reg"/>
</dbReference>
<reference evidence="2 3" key="1">
    <citation type="journal article" date="2021" name="Sci. Rep.">
        <title>The genome of the diatom Chaetoceros tenuissimus carries an ancient integrated fragment of an extant virus.</title>
        <authorList>
            <person name="Hongo Y."/>
            <person name="Kimura K."/>
            <person name="Takaki Y."/>
            <person name="Yoshida Y."/>
            <person name="Baba S."/>
            <person name="Kobayashi G."/>
            <person name="Nagasaki K."/>
            <person name="Hano T."/>
            <person name="Tomaru Y."/>
        </authorList>
    </citation>
    <scope>NUCLEOTIDE SEQUENCE [LARGE SCALE GENOMIC DNA]</scope>
    <source>
        <strain evidence="2 3">NIES-3715</strain>
    </source>
</reference>
<dbReference type="SMART" id="SM00449">
    <property type="entry name" value="SPRY"/>
    <property type="match status" value="1"/>
</dbReference>
<feature type="domain" description="B30.2/SPRY" evidence="1">
    <location>
        <begin position="402"/>
        <end position="640"/>
    </location>
</feature>
<gene>
    <name evidence="2" type="ORF">CTEN210_02895</name>
</gene>
<dbReference type="InterPro" id="IPR013320">
    <property type="entry name" value="ConA-like_dom_sf"/>
</dbReference>
<evidence type="ECO:0000313" key="2">
    <source>
        <dbReference type="EMBL" id="GFH46421.1"/>
    </source>
</evidence>
<dbReference type="InterPro" id="IPR044736">
    <property type="entry name" value="Gid1/RanBPM/SPLA_SPRY"/>
</dbReference>
<dbReference type="InterPro" id="IPR001870">
    <property type="entry name" value="B30.2/SPRY"/>
</dbReference>